<sequence>MLNLLQFLFIAVNISLRPARHSLLPCLSYLADSCMSLDSDYFEAEMARTSKKVRVLDGSFATELSNVVKDYFVEERPNWTFDAVMTHPGAVITVHRRFIDAGADDITTNTYHASLSSLVQQGLDGPGLIAKAVSMLKEAIATQCPNDGRRIWGSIGSYAICLRGLAAEYTASFIDTSPAEEILKTMTDYHREQVKAMVAAGQSHILFETVSSLMEAQAICDALSLSSCDDVKAVVSFTCRKDGFSVRHGEAFVDAVRLVLSNPKVVGFGVNCTHPKAVTSLLESVQSLVSNKEVFVYPNSGKYESEVGEESAMKIILNSVEKWVELGVTVIGGCCGLDARDISEIRKQVDSLLDARNDKE</sequence>
<evidence type="ECO:0000256" key="7">
    <source>
        <dbReference type="PROSITE-ProRule" id="PRU00333"/>
    </source>
</evidence>
<dbReference type="InterPro" id="IPR051486">
    <property type="entry name" value="Hcy_S-methyltransferase"/>
</dbReference>
<dbReference type="InterPro" id="IPR017226">
    <property type="entry name" value="BHMT-like"/>
</dbReference>
<evidence type="ECO:0000256" key="1">
    <source>
        <dbReference type="ARBA" id="ARBA00022603"/>
    </source>
</evidence>
<dbReference type="GO" id="GO:0009086">
    <property type="term" value="P:methionine biosynthetic process"/>
    <property type="evidence" value="ECO:0007669"/>
    <property type="project" value="InterPro"/>
</dbReference>
<keyword evidence="11" id="KW-1185">Reference proteome</keyword>
<dbReference type="Pfam" id="PF02574">
    <property type="entry name" value="S-methyl_trans"/>
    <property type="match status" value="1"/>
</dbReference>
<dbReference type="PANTHER" id="PTHR46015">
    <property type="entry name" value="ZGC:172121"/>
    <property type="match status" value="1"/>
</dbReference>
<feature type="binding site" evidence="7">
    <location>
        <position position="335"/>
    </location>
    <ligand>
        <name>Zn(2+)</name>
        <dbReference type="ChEBI" id="CHEBI:29105"/>
    </ligand>
</feature>
<dbReference type="Proteomes" id="UP000024635">
    <property type="component" value="Unassembled WGS sequence"/>
</dbReference>
<feature type="chain" id="PRO_5001490792" description="Hcy-binding domain-containing protein" evidence="8">
    <location>
        <begin position="20"/>
        <end position="360"/>
    </location>
</feature>
<dbReference type="InterPro" id="IPR003726">
    <property type="entry name" value="HCY_dom"/>
</dbReference>
<dbReference type="UniPathway" id="UPA00051">
    <property type="reaction ID" value="UER00083"/>
</dbReference>
<name>A0A016TAK2_9BILA</name>
<keyword evidence="2 7" id="KW-0808">Transferase</keyword>
<comment type="pathway">
    <text evidence="5">Amino-acid biosynthesis; L-methionine biosynthesis via de novo pathway.</text>
</comment>
<keyword evidence="8" id="KW-0732">Signal</keyword>
<dbReference type="PROSITE" id="PS50970">
    <property type="entry name" value="HCY"/>
    <property type="match status" value="1"/>
</dbReference>
<feature type="domain" description="Hcy-binding" evidence="9">
    <location>
        <begin position="42"/>
        <end position="349"/>
    </location>
</feature>
<proteinExistence type="predicted"/>
<dbReference type="Gene3D" id="3.20.20.330">
    <property type="entry name" value="Homocysteine-binding-like domain"/>
    <property type="match status" value="1"/>
</dbReference>
<comment type="cofactor">
    <cofactor evidence="6">
        <name>Zn(2+)</name>
        <dbReference type="ChEBI" id="CHEBI:29105"/>
    </cofactor>
    <text evidence="6">Binds 1 zinc ion per subunit.</text>
</comment>
<feature type="signal peptide" evidence="8">
    <location>
        <begin position="1"/>
        <end position="19"/>
    </location>
</feature>
<evidence type="ECO:0000313" key="10">
    <source>
        <dbReference type="EMBL" id="EYB99644.1"/>
    </source>
</evidence>
<evidence type="ECO:0000256" key="8">
    <source>
        <dbReference type="SAM" id="SignalP"/>
    </source>
</evidence>
<keyword evidence="1 7" id="KW-0489">Methyltransferase</keyword>
<accession>A0A016TAK2</accession>
<organism evidence="10 11">
    <name type="scientific">Ancylostoma ceylanicum</name>
    <dbReference type="NCBI Taxonomy" id="53326"/>
    <lineage>
        <taxon>Eukaryota</taxon>
        <taxon>Metazoa</taxon>
        <taxon>Ecdysozoa</taxon>
        <taxon>Nematoda</taxon>
        <taxon>Chromadorea</taxon>
        <taxon>Rhabditida</taxon>
        <taxon>Rhabditina</taxon>
        <taxon>Rhabditomorpha</taxon>
        <taxon>Strongyloidea</taxon>
        <taxon>Ancylostomatidae</taxon>
        <taxon>Ancylostomatinae</taxon>
        <taxon>Ancylostoma</taxon>
    </lineage>
</organism>
<evidence type="ECO:0000256" key="5">
    <source>
        <dbReference type="ARBA" id="ARBA00034478"/>
    </source>
</evidence>
<evidence type="ECO:0000256" key="4">
    <source>
        <dbReference type="ARBA" id="ARBA00022833"/>
    </source>
</evidence>
<dbReference type="InterPro" id="IPR036589">
    <property type="entry name" value="HCY_dom_sf"/>
</dbReference>
<dbReference type="GO" id="GO:0008270">
    <property type="term" value="F:zinc ion binding"/>
    <property type="evidence" value="ECO:0007669"/>
    <property type="project" value="InterPro"/>
</dbReference>
<dbReference type="OrthoDB" id="261426at2759"/>
<dbReference type="GO" id="GO:0032259">
    <property type="term" value="P:methylation"/>
    <property type="evidence" value="ECO:0007669"/>
    <property type="project" value="UniProtKB-KW"/>
</dbReference>
<dbReference type="EMBL" id="JARK01001457">
    <property type="protein sequence ID" value="EYB99644.1"/>
    <property type="molecule type" value="Genomic_DNA"/>
</dbReference>
<dbReference type="GO" id="GO:0033528">
    <property type="term" value="P:S-methylmethionine cycle"/>
    <property type="evidence" value="ECO:0007669"/>
    <property type="project" value="TreeGrafter"/>
</dbReference>
<gene>
    <name evidence="10" type="primary">Acey_s0121.g975</name>
    <name evidence="10" type="synonym">Acey-T13G4.4</name>
    <name evidence="10" type="ORF">Y032_0121g975</name>
</gene>
<dbReference type="SUPFAM" id="SSF82282">
    <property type="entry name" value="Homocysteine S-methyltransferase"/>
    <property type="match status" value="1"/>
</dbReference>
<feature type="binding site" evidence="6 7">
    <location>
        <position position="272"/>
    </location>
    <ligand>
        <name>Zn(2+)</name>
        <dbReference type="ChEBI" id="CHEBI:29105"/>
    </ligand>
</feature>
<evidence type="ECO:0000256" key="3">
    <source>
        <dbReference type="ARBA" id="ARBA00022723"/>
    </source>
</evidence>
<dbReference type="PANTHER" id="PTHR46015:SF1">
    <property type="entry name" value="HOMOCYSTEINE S-METHYLTRANSFERASE-LIKE ISOFORM 1"/>
    <property type="match status" value="1"/>
</dbReference>
<dbReference type="AlphaFoldDB" id="A0A016TAK2"/>
<keyword evidence="3 6" id="KW-0479">Metal-binding</keyword>
<evidence type="ECO:0000313" key="11">
    <source>
        <dbReference type="Proteomes" id="UP000024635"/>
    </source>
</evidence>
<protein>
    <recommendedName>
        <fullName evidence="9">Hcy-binding domain-containing protein</fullName>
    </recommendedName>
</protein>
<feature type="binding site" evidence="7">
    <location>
        <position position="334"/>
    </location>
    <ligand>
        <name>Zn(2+)</name>
        <dbReference type="ChEBI" id="CHEBI:29105"/>
    </ligand>
</feature>
<dbReference type="STRING" id="53326.A0A016TAK2"/>
<evidence type="ECO:0000259" key="9">
    <source>
        <dbReference type="PROSITE" id="PS50970"/>
    </source>
</evidence>
<dbReference type="PIRSF" id="PIRSF037505">
    <property type="entry name" value="Betaine_HMT"/>
    <property type="match status" value="1"/>
</dbReference>
<comment type="caution">
    <text evidence="10">The sequence shown here is derived from an EMBL/GenBank/DDBJ whole genome shotgun (WGS) entry which is preliminary data.</text>
</comment>
<evidence type="ECO:0000256" key="6">
    <source>
        <dbReference type="PIRSR" id="PIRSR037505-2"/>
    </source>
</evidence>
<reference evidence="11" key="1">
    <citation type="journal article" date="2015" name="Nat. Genet.">
        <title>The genome and transcriptome of the zoonotic hookworm Ancylostoma ceylanicum identify infection-specific gene families.</title>
        <authorList>
            <person name="Schwarz E.M."/>
            <person name="Hu Y."/>
            <person name="Antoshechkin I."/>
            <person name="Miller M.M."/>
            <person name="Sternberg P.W."/>
            <person name="Aroian R.V."/>
        </authorList>
    </citation>
    <scope>NUCLEOTIDE SEQUENCE</scope>
    <source>
        <strain evidence="11">HY135</strain>
    </source>
</reference>
<keyword evidence="4 6" id="KW-0862">Zinc</keyword>
<evidence type="ECO:0000256" key="2">
    <source>
        <dbReference type="ARBA" id="ARBA00022679"/>
    </source>
</evidence>
<dbReference type="GO" id="GO:0008898">
    <property type="term" value="F:S-adenosylmethionine-homocysteine S-methyltransferase activity"/>
    <property type="evidence" value="ECO:0007669"/>
    <property type="project" value="TreeGrafter"/>
</dbReference>